<dbReference type="RefSeq" id="WP_096649311.1">
    <property type="nucleotide sequence ID" value="NZ_NWUX01000001.1"/>
</dbReference>
<gene>
    <name evidence="4" type="ORF">CPA45_00375</name>
</gene>
<keyword evidence="3" id="KW-0472">Membrane</keyword>
<accession>A0A2A4HS45</accession>
<feature type="compositionally biased region" description="Polar residues" evidence="2">
    <location>
        <begin position="93"/>
        <end position="104"/>
    </location>
</feature>
<keyword evidence="3" id="KW-1133">Transmembrane helix</keyword>
<sequence length="147" mass="16052">MEASSPFTFAIIGIIIGFVAGLACYRLLSKGQRESAALRQALLEREHSIAELKKAMGSISSDVRQRLENIRIEADLLEQQLDDGAAQWKLSKPATTGAPSMSLTDTDETLDTPRDYADGKSGTLSEDFGLKESTKEQETATSQPPRY</sequence>
<proteinExistence type="predicted"/>
<evidence type="ECO:0000256" key="1">
    <source>
        <dbReference type="SAM" id="Coils"/>
    </source>
</evidence>
<dbReference type="Pfam" id="PF06295">
    <property type="entry name" value="ZapG-like"/>
    <property type="match status" value="1"/>
</dbReference>
<reference evidence="5" key="1">
    <citation type="submission" date="2017-09" db="EMBL/GenBank/DDBJ databases">
        <authorList>
            <person name="Cho G.-S."/>
            <person name="Oguntoyinbo F.A."/>
            <person name="Cnockaert M."/>
            <person name="Kabisch J."/>
            <person name="Neve H."/>
            <person name="Bockelmann W."/>
            <person name="Wenning M."/>
            <person name="Franz C.M."/>
            <person name="Vandamme P."/>
        </authorList>
    </citation>
    <scope>NUCLEOTIDE SEQUENCE [LARGE SCALE GENOMIC DNA]</scope>
    <source>
        <strain evidence="5">MBT G8648</strain>
    </source>
</reference>
<dbReference type="EMBL" id="NWUX01000001">
    <property type="protein sequence ID" value="PCF97229.1"/>
    <property type="molecule type" value="Genomic_DNA"/>
</dbReference>
<feature type="coiled-coil region" evidence="1">
    <location>
        <begin position="60"/>
        <end position="87"/>
    </location>
</feature>
<feature type="compositionally biased region" description="Basic and acidic residues" evidence="2">
    <location>
        <begin position="128"/>
        <end position="138"/>
    </location>
</feature>
<keyword evidence="1" id="KW-0175">Coiled coil</keyword>
<keyword evidence="3" id="KW-0812">Transmembrane</keyword>
<evidence type="ECO:0000256" key="2">
    <source>
        <dbReference type="SAM" id="MobiDB-lite"/>
    </source>
</evidence>
<organism evidence="4 5">
    <name type="scientific">Vreelandella nigrificans</name>
    <dbReference type="NCBI Taxonomy" id="2042704"/>
    <lineage>
        <taxon>Bacteria</taxon>
        <taxon>Pseudomonadati</taxon>
        <taxon>Pseudomonadota</taxon>
        <taxon>Gammaproteobacteria</taxon>
        <taxon>Oceanospirillales</taxon>
        <taxon>Halomonadaceae</taxon>
        <taxon>Vreelandella</taxon>
    </lineage>
</organism>
<evidence type="ECO:0000256" key="3">
    <source>
        <dbReference type="SAM" id="Phobius"/>
    </source>
</evidence>
<dbReference type="OrthoDB" id="6118727at2"/>
<dbReference type="InterPro" id="IPR009386">
    <property type="entry name" value="ZapG-like"/>
</dbReference>
<feature type="transmembrane region" description="Helical" evidence="3">
    <location>
        <begin position="6"/>
        <end position="28"/>
    </location>
</feature>
<protein>
    <submittedName>
        <fullName evidence="4">DUF1043 domain-containing protein</fullName>
    </submittedName>
</protein>
<name>A0A2A4HS45_9GAMM</name>
<dbReference type="Proteomes" id="UP000218677">
    <property type="component" value="Unassembled WGS sequence"/>
</dbReference>
<keyword evidence="5" id="KW-1185">Reference proteome</keyword>
<comment type="caution">
    <text evidence="4">The sequence shown here is derived from an EMBL/GenBank/DDBJ whole genome shotgun (WGS) entry which is preliminary data.</text>
</comment>
<feature type="region of interest" description="Disordered" evidence="2">
    <location>
        <begin position="88"/>
        <end position="147"/>
    </location>
</feature>
<evidence type="ECO:0000313" key="5">
    <source>
        <dbReference type="Proteomes" id="UP000218677"/>
    </source>
</evidence>
<dbReference type="AlphaFoldDB" id="A0A2A4HS45"/>
<evidence type="ECO:0000313" key="4">
    <source>
        <dbReference type="EMBL" id="PCF97229.1"/>
    </source>
</evidence>